<keyword evidence="1" id="KW-1133">Transmembrane helix</keyword>
<comment type="caution">
    <text evidence="3">The sequence shown here is derived from an EMBL/GenBank/DDBJ whole genome shotgun (WGS) entry which is preliminary data.</text>
</comment>
<keyword evidence="4" id="KW-1185">Reference proteome</keyword>
<feature type="transmembrane region" description="Helical" evidence="1">
    <location>
        <begin position="7"/>
        <end position="27"/>
    </location>
</feature>
<dbReference type="PANTHER" id="PTHR34351:SF2">
    <property type="entry name" value="DUF58 DOMAIN-CONTAINING PROTEIN"/>
    <property type="match status" value="1"/>
</dbReference>
<reference evidence="4" key="1">
    <citation type="journal article" date="2019" name="Int. J. Syst. Evol. Microbiol.">
        <title>The Global Catalogue of Microorganisms (GCM) 10K type strain sequencing project: providing services to taxonomists for standard genome sequencing and annotation.</title>
        <authorList>
            <consortium name="The Broad Institute Genomics Platform"/>
            <consortium name="The Broad Institute Genome Sequencing Center for Infectious Disease"/>
            <person name="Wu L."/>
            <person name="Ma J."/>
        </authorList>
    </citation>
    <scope>NUCLEOTIDE SEQUENCE [LARGE SCALE GENOMIC DNA]</scope>
    <source>
        <strain evidence="4">IBRC-M 10703</strain>
    </source>
</reference>
<evidence type="ECO:0000259" key="2">
    <source>
        <dbReference type="Pfam" id="PF01882"/>
    </source>
</evidence>
<gene>
    <name evidence="3" type="ORF">ACFOUV_05565</name>
</gene>
<evidence type="ECO:0000256" key="1">
    <source>
        <dbReference type="SAM" id="Phobius"/>
    </source>
</evidence>
<dbReference type="PANTHER" id="PTHR34351">
    <property type="entry name" value="SLR1927 PROTEIN-RELATED"/>
    <property type="match status" value="1"/>
</dbReference>
<protein>
    <submittedName>
        <fullName evidence="3">DUF58 domain-containing protein</fullName>
    </submittedName>
</protein>
<sequence>MNGSLRMIGNVMFAIFLIIVLFSYAMFQGGFVSWFLFFSFLPIFLYLIGFLIYPIKQWKVSREFSHPIIEAGDGVTATIKIERSFPFPIYYCIIEEVIPQSLMKIDSRKDKYHYMNQPYQLNVERRIKKVTFPILKRVFQFSYSIQQVPRGEHHLRYIRVRTSDIFGFVKKEHVFEVSDDIIAYPNKHSLQVTERFSSYEQGSVSSQSHSLTNTNVAVGIREYAPGDRFSWIDWKQTARKNTVMTKEFEQEKSTDILVVHDNCYFEGMSPLAYEATVEVCLSLMSVFQKRDTQVGFLSIGEESVYFPPEQGNSYSPINQKLTRIQPTGERPFSIRIKEEIKRMDQGNFVIFITTHIDDFLKRSIQQLKQRNKRVAVIFIKSETLISNGEQQQIQQLRYANIPVQVLTEKQLMKSPIEVGIG</sequence>
<dbReference type="Proteomes" id="UP001595772">
    <property type="component" value="Unassembled WGS sequence"/>
</dbReference>
<evidence type="ECO:0000313" key="4">
    <source>
        <dbReference type="Proteomes" id="UP001595772"/>
    </source>
</evidence>
<proteinExistence type="predicted"/>
<feature type="domain" description="DUF58" evidence="2">
    <location>
        <begin position="220"/>
        <end position="378"/>
    </location>
</feature>
<accession>A0ABV8GUL8</accession>
<dbReference type="Pfam" id="PF01882">
    <property type="entry name" value="DUF58"/>
    <property type="match status" value="1"/>
</dbReference>
<dbReference type="EMBL" id="JBHSAO010000002">
    <property type="protein sequence ID" value="MFC4023288.1"/>
    <property type="molecule type" value="Genomic_DNA"/>
</dbReference>
<dbReference type="InterPro" id="IPR002881">
    <property type="entry name" value="DUF58"/>
</dbReference>
<name>A0ABV8GUL8_9BACI</name>
<feature type="transmembrane region" description="Helical" evidence="1">
    <location>
        <begin position="33"/>
        <end position="53"/>
    </location>
</feature>
<evidence type="ECO:0000313" key="3">
    <source>
        <dbReference type="EMBL" id="MFC4023288.1"/>
    </source>
</evidence>
<keyword evidence="1" id="KW-0472">Membrane</keyword>
<keyword evidence="1" id="KW-0812">Transmembrane</keyword>
<dbReference type="RefSeq" id="WP_379495797.1">
    <property type="nucleotide sequence ID" value="NZ_JBHSAO010000002.1"/>
</dbReference>
<organism evidence="3 4">
    <name type="scientific">Oceanobacillus longus</name>
    <dbReference type="NCBI Taxonomy" id="930120"/>
    <lineage>
        <taxon>Bacteria</taxon>
        <taxon>Bacillati</taxon>
        <taxon>Bacillota</taxon>
        <taxon>Bacilli</taxon>
        <taxon>Bacillales</taxon>
        <taxon>Bacillaceae</taxon>
        <taxon>Oceanobacillus</taxon>
    </lineage>
</organism>